<evidence type="ECO:0000256" key="10">
    <source>
        <dbReference type="SAM" id="SignalP"/>
    </source>
</evidence>
<evidence type="ECO:0000256" key="4">
    <source>
        <dbReference type="ARBA" id="ARBA00022801"/>
    </source>
</evidence>
<keyword evidence="2 9" id="KW-0645">Protease</keyword>
<evidence type="ECO:0000256" key="8">
    <source>
        <dbReference type="PIRSR" id="PIRSR601461-2"/>
    </source>
</evidence>
<dbReference type="PRINTS" id="PR00792">
    <property type="entry name" value="PEPSIN"/>
</dbReference>
<feature type="active site" evidence="7">
    <location>
        <position position="114"/>
    </location>
</feature>
<keyword evidence="13" id="KW-1185">Reference proteome</keyword>
<feature type="domain" description="Peptidase A1" evidence="11">
    <location>
        <begin position="96"/>
        <end position="422"/>
    </location>
</feature>
<keyword evidence="4 9" id="KW-0378">Hydrolase</keyword>
<dbReference type="InterPro" id="IPR021109">
    <property type="entry name" value="Peptidase_aspartic_dom_sf"/>
</dbReference>
<evidence type="ECO:0000256" key="1">
    <source>
        <dbReference type="ARBA" id="ARBA00007447"/>
    </source>
</evidence>
<dbReference type="EMBL" id="MTYJ01000202">
    <property type="protein sequence ID" value="OWA50766.1"/>
    <property type="molecule type" value="Genomic_DNA"/>
</dbReference>
<organism evidence="12 13">
    <name type="scientific">Hypsibius exemplaris</name>
    <name type="common">Freshwater tardigrade</name>
    <dbReference type="NCBI Taxonomy" id="2072580"/>
    <lineage>
        <taxon>Eukaryota</taxon>
        <taxon>Metazoa</taxon>
        <taxon>Ecdysozoa</taxon>
        <taxon>Tardigrada</taxon>
        <taxon>Eutardigrada</taxon>
        <taxon>Parachela</taxon>
        <taxon>Hypsibioidea</taxon>
        <taxon>Hypsibiidae</taxon>
        <taxon>Hypsibius</taxon>
    </lineage>
</organism>
<sequence length="427" mass="46879">MAQSTASLTAFWLFICLFPSSILAQTPDSDGLIRIPIRRMKSIREKLIAQGLSRQQVHDRLEKMRTPTPKDRLAVDAALSANISVENLAKLFDLAYYGDLAIGTPPQQFKVLFDTGSSDLWVPSQKCVAAGSTECFSHSRYDSRLSSTFRANNTPIAIRYVKGNTTGFLSQDTVILAGLKVKQQFFVESTKFADGVLDSDFDGIMGMAYTNLAVSKATTVFENMALQKLVPHSVFSFFLTAGTTSTIGGELILGGIDNSLFEGDIIYTRVTRKGFWQIAMKGVIVVEGNYDSTTPLGCLKGCPAIVDTGTSLLYGPKVDIARINTAIGAFPGDTTGEIYYVDCSTISSMPTVFFVIEQVHFPLKPRDYVLQFFYSDGTSECLSGFAGEDYQTSAGLLWTLGDVFMRPYYTIFDFEQSRVGFAKVTIP</sequence>
<dbReference type="SUPFAM" id="SSF50630">
    <property type="entry name" value="Acid proteases"/>
    <property type="match status" value="1"/>
</dbReference>
<keyword evidence="10" id="KW-0732">Signal</keyword>
<evidence type="ECO:0000313" key="12">
    <source>
        <dbReference type="EMBL" id="OWA50766.1"/>
    </source>
</evidence>
<feature type="disulfide bond" evidence="8">
    <location>
        <begin position="127"/>
        <end position="135"/>
    </location>
</feature>
<reference evidence="13" key="1">
    <citation type="submission" date="2017-01" db="EMBL/GenBank/DDBJ databases">
        <title>Comparative genomics of anhydrobiosis in the tardigrade Hypsibius dujardini.</title>
        <authorList>
            <person name="Yoshida Y."/>
            <person name="Koutsovoulos G."/>
            <person name="Laetsch D."/>
            <person name="Stevens L."/>
            <person name="Kumar S."/>
            <person name="Horikawa D."/>
            <person name="Ishino K."/>
            <person name="Komine S."/>
            <person name="Tomita M."/>
            <person name="Blaxter M."/>
            <person name="Arakawa K."/>
        </authorList>
    </citation>
    <scope>NUCLEOTIDE SEQUENCE [LARGE SCALE GENOMIC DNA]</scope>
    <source>
        <strain evidence="13">Z151</strain>
    </source>
</reference>
<name>A0A9X6RKJ5_HYPEX</name>
<dbReference type="Pfam" id="PF00026">
    <property type="entry name" value="Asp"/>
    <property type="match status" value="1"/>
</dbReference>
<feature type="active site" evidence="7">
    <location>
        <position position="307"/>
    </location>
</feature>
<comment type="similarity">
    <text evidence="1 9">Belongs to the peptidase A1 family.</text>
</comment>
<evidence type="ECO:0000256" key="3">
    <source>
        <dbReference type="ARBA" id="ARBA00022750"/>
    </source>
</evidence>
<evidence type="ECO:0000259" key="11">
    <source>
        <dbReference type="PROSITE" id="PS51767"/>
    </source>
</evidence>
<feature type="disulfide bond" evidence="8">
    <location>
        <begin position="343"/>
        <end position="381"/>
    </location>
</feature>
<dbReference type="OrthoDB" id="771136at2759"/>
<keyword evidence="6" id="KW-0325">Glycoprotein</keyword>
<accession>A0A9X6RKJ5</accession>
<evidence type="ECO:0000256" key="2">
    <source>
        <dbReference type="ARBA" id="ARBA00022670"/>
    </source>
</evidence>
<keyword evidence="3 9" id="KW-0064">Aspartyl protease</keyword>
<dbReference type="FunFam" id="2.40.70.10:FF:000002">
    <property type="entry name" value="Vacuolar aspartic proteinase"/>
    <property type="match status" value="1"/>
</dbReference>
<gene>
    <name evidence="12" type="ORF">BV898_15272</name>
</gene>
<evidence type="ECO:0000256" key="7">
    <source>
        <dbReference type="PIRSR" id="PIRSR601461-1"/>
    </source>
</evidence>
<dbReference type="Gene3D" id="2.40.70.10">
    <property type="entry name" value="Acid Proteases"/>
    <property type="match status" value="2"/>
</dbReference>
<dbReference type="PROSITE" id="PS51767">
    <property type="entry name" value="PEPTIDASE_A1"/>
    <property type="match status" value="1"/>
</dbReference>
<dbReference type="Pfam" id="PF07966">
    <property type="entry name" value="A1_Propeptide"/>
    <property type="match status" value="1"/>
</dbReference>
<dbReference type="InterPro" id="IPR001969">
    <property type="entry name" value="Aspartic_peptidase_AS"/>
</dbReference>
<proteinExistence type="inferred from homology"/>
<dbReference type="PANTHER" id="PTHR47966:SF51">
    <property type="entry name" value="BETA-SITE APP-CLEAVING ENZYME, ISOFORM A-RELATED"/>
    <property type="match status" value="1"/>
</dbReference>
<dbReference type="AlphaFoldDB" id="A0A9X6RKJ5"/>
<evidence type="ECO:0000313" key="13">
    <source>
        <dbReference type="Proteomes" id="UP000192578"/>
    </source>
</evidence>
<dbReference type="GO" id="GO:0006508">
    <property type="term" value="P:proteolysis"/>
    <property type="evidence" value="ECO:0007669"/>
    <property type="project" value="UniProtKB-KW"/>
</dbReference>
<dbReference type="FunFam" id="2.40.70.10:FF:000004">
    <property type="entry name" value="Pepsin A"/>
    <property type="match status" value="1"/>
</dbReference>
<dbReference type="InterPro" id="IPR033121">
    <property type="entry name" value="PEPTIDASE_A1"/>
</dbReference>
<keyword evidence="5 8" id="KW-1015">Disulfide bond</keyword>
<protein>
    <submittedName>
        <fullName evidence="12">Cathepsin D</fullName>
    </submittedName>
</protein>
<dbReference type="InterPro" id="IPR012848">
    <property type="entry name" value="Aspartic_peptidase_N"/>
</dbReference>
<evidence type="ECO:0000256" key="6">
    <source>
        <dbReference type="ARBA" id="ARBA00023180"/>
    </source>
</evidence>
<evidence type="ECO:0000256" key="9">
    <source>
        <dbReference type="RuleBase" id="RU000454"/>
    </source>
</evidence>
<dbReference type="InterPro" id="IPR001461">
    <property type="entry name" value="Aspartic_peptidase_A1"/>
</dbReference>
<comment type="caution">
    <text evidence="12">The sequence shown here is derived from an EMBL/GenBank/DDBJ whole genome shotgun (WGS) entry which is preliminary data.</text>
</comment>
<dbReference type="GO" id="GO:0004190">
    <property type="term" value="F:aspartic-type endopeptidase activity"/>
    <property type="evidence" value="ECO:0007669"/>
    <property type="project" value="UniProtKB-KW"/>
</dbReference>
<evidence type="ECO:0000256" key="5">
    <source>
        <dbReference type="ARBA" id="ARBA00023157"/>
    </source>
</evidence>
<dbReference type="PROSITE" id="PS00141">
    <property type="entry name" value="ASP_PROTEASE"/>
    <property type="match status" value="2"/>
</dbReference>
<dbReference type="Proteomes" id="UP000192578">
    <property type="component" value="Unassembled WGS sequence"/>
</dbReference>
<feature type="signal peptide" evidence="10">
    <location>
        <begin position="1"/>
        <end position="24"/>
    </location>
</feature>
<dbReference type="PANTHER" id="PTHR47966">
    <property type="entry name" value="BETA-SITE APP-CLEAVING ENZYME, ISOFORM A-RELATED"/>
    <property type="match status" value="1"/>
</dbReference>
<feature type="chain" id="PRO_5040932221" evidence="10">
    <location>
        <begin position="25"/>
        <end position="427"/>
    </location>
</feature>